<evidence type="ECO:0000256" key="1">
    <source>
        <dbReference type="ARBA" id="ARBA00001966"/>
    </source>
</evidence>
<dbReference type="EMBL" id="CP047045">
    <property type="protein sequence ID" value="QGZ96983.1"/>
    <property type="molecule type" value="Genomic_DNA"/>
</dbReference>
<dbReference type="GO" id="GO:0006779">
    <property type="term" value="P:porphyrin-containing compound biosynthetic process"/>
    <property type="evidence" value="ECO:0007669"/>
    <property type="project" value="InterPro"/>
</dbReference>
<keyword evidence="5 10" id="KW-0949">S-adenosyl-L-methionine</keyword>
<evidence type="ECO:0000256" key="2">
    <source>
        <dbReference type="ARBA" id="ARBA00006100"/>
    </source>
</evidence>
<keyword evidence="8 10" id="KW-0411">Iron-sulfur</keyword>
<keyword evidence="10" id="KW-0963">Cytoplasm</keyword>
<keyword evidence="13" id="KW-1185">Reference proteome</keyword>
<dbReference type="KEGG" id="tsv:DSM104635_03848"/>
<dbReference type="GO" id="GO:0005737">
    <property type="term" value="C:cytoplasm"/>
    <property type="evidence" value="ECO:0007669"/>
    <property type="project" value="UniProtKB-SubCell"/>
</dbReference>
<dbReference type="InterPro" id="IPR006638">
    <property type="entry name" value="Elp3/MiaA/NifB-like_rSAM"/>
</dbReference>
<organism evidence="12 13">
    <name type="scientific">Terricaulis silvestris</name>
    <dbReference type="NCBI Taxonomy" id="2686094"/>
    <lineage>
        <taxon>Bacteria</taxon>
        <taxon>Pseudomonadati</taxon>
        <taxon>Pseudomonadota</taxon>
        <taxon>Alphaproteobacteria</taxon>
        <taxon>Caulobacterales</taxon>
        <taxon>Caulobacteraceae</taxon>
        <taxon>Terricaulis</taxon>
    </lineage>
</organism>
<keyword evidence="4 10" id="KW-0349">Heme</keyword>
<evidence type="ECO:0000256" key="4">
    <source>
        <dbReference type="ARBA" id="ARBA00022617"/>
    </source>
</evidence>
<dbReference type="InterPro" id="IPR010723">
    <property type="entry name" value="HemN_C"/>
</dbReference>
<dbReference type="GO" id="GO:0046872">
    <property type="term" value="F:metal ion binding"/>
    <property type="evidence" value="ECO:0007669"/>
    <property type="project" value="UniProtKB-UniRule"/>
</dbReference>
<dbReference type="SFLD" id="SFLDF00562">
    <property type="entry name" value="HemN-like__clustered_with_heat"/>
    <property type="match status" value="1"/>
</dbReference>
<sequence length="377" mass="41021">MSDFGIYVHWPYCAAICPYCDFNVYRARGATNAPLIAAIEADMAGHAARFGKRQATSLFFGGGTPSLLRGDEIARLIDAASSAFTLAADCEITLEANPEDSALFAEQAAAGINRFSIGAQALDDDALRALGRHHDAHASLRAVEAAAATHQRVSLDLIYAREGQSVDDWRAELTRALALPVEHVSLYQLTIEPETAFARRVDRGQLTPPDADTGAELYEVTQEVCEAAGFPAYEISNHARDEGARARHNLLYWRSDDWIGVGPGAHGRVTHNGARVAIEAQRRPADYIDAVSEHGVGWISDAALTQQEIADETLLMGIRTDEGVEIARLEELRGMPLKADAVAWLTEQELIEPDDARIRLTKRGRALANKIALELSV</sequence>
<dbReference type="InterPro" id="IPR004559">
    <property type="entry name" value="HemW-like"/>
</dbReference>
<keyword evidence="6 10" id="KW-0479">Metal-binding</keyword>
<reference evidence="13" key="1">
    <citation type="submission" date="2019-12" db="EMBL/GenBank/DDBJ databases">
        <title>Complete genome of Terracaulis silvestris 0127_4.</title>
        <authorList>
            <person name="Vieira S."/>
            <person name="Riedel T."/>
            <person name="Sproer C."/>
            <person name="Pascual J."/>
            <person name="Boedeker C."/>
            <person name="Overmann J."/>
        </authorList>
    </citation>
    <scope>NUCLEOTIDE SEQUENCE [LARGE SCALE GENOMIC DNA]</scope>
    <source>
        <strain evidence="13">0127_4</strain>
    </source>
</reference>
<dbReference type="InterPro" id="IPR034505">
    <property type="entry name" value="Coproporphyrinogen-III_oxidase"/>
</dbReference>
<evidence type="ECO:0000256" key="3">
    <source>
        <dbReference type="ARBA" id="ARBA00017228"/>
    </source>
</evidence>
<evidence type="ECO:0000259" key="11">
    <source>
        <dbReference type="PROSITE" id="PS51918"/>
    </source>
</evidence>
<protein>
    <recommendedName>
        <fullName evidence="3 10">Heme chaperone HemW</fullName>
    </recommendedName>
</protein>
<evidence type="ECO:0000256" key="7">
    <source>
        <dbReference type="ARBA" id="ARBA00023004"/>
    </source>
</evidence>
<dbReference type="PROSITE" id="PS51918">
    <property type="entry name" value="RADICAL_SAM"/>
    <property type="match status" value="1"/>
</dbReference>
<comment type="function">
    <text evidence="10">Probably acts as a heme chaperone, transferring heme to an unknown acceptor. Binds one molecule of heme per monomer, possibly covalently. Binds 1 [4Fe-4S] cluster. The cluster is coordinated with 3 cysteines and an exchangeable S-adenosyl-L-methionine.</text>
</comment>
<evidence type="ECO:0000256" key="9">
    <source>
        <dbReference type="ARBA" id="ARBA00023186"/>
    </source>
</evidence>
<evidence type="ECO:0000313" key="13">
    <source>
        <dbReference type="Proteomes" id="UP000431269"/>
    </source>
</evidence>
<proteinExistence type="inferred from homology"/>
<dbReference type="PANTHER" id="PTHR13932">
    <property type="entry name" value="COPROPORPHYRINIGEN III OXIDASE"/>
    <property type="match status" value="1"/>
</dbReference>
<keyword evidence="12" id="KW-0560">Oxidoreductase</keyword>
<dbReference type="PANTHER" id="PTHR13932:SF5">
    <property type="entry name" value="RADICAL S-ADENOSYL METHIONINE DOMAIN-CONTAINING PROTEIN 1, MITOCHONDRIAL"/>
    <property type="match status" value="1"/>
</dbReference>
<evidence type="ECO:0000256" key="5">
    <source>
        <dbReference type="ARBA" id="ARBA00022691"/>
    </source>
</evidence>
<dbReference type="InterPro" id="IPR058240">
    <property type="entry name" value="rSAM_sf"/>
</dbReference>
<dbReference type="InterPro" id="IPR013785">
    <property type="entry name" value="Aldolase_TIM"/>
</dbReference>
<dbReference type="SFLD" id="SFLDF00288">
    <property type="entry name" value="HemN-like__clustered_with_nucl"/>
    <property type="match status" value="1"/>
</dbReference>
<keyword evidence="9 10" id="KW-0143">Chaperone</keyword>
<comment type="subcellular location">
    <subcellularLocation>
        <location evidence="10">Cytoplasm</location>
    </subcellularLocation>
</comment>
<dbReference type="AlphaFoldDB" id="A0A6I6N0W9"/>
<gene>
    <name evidence="12" type="primary">hemN</name>
    <name evidence="12" type="ORF">DSM104635_03848</name>
</gene>
<dbReference type="SMART" id="SM00729">
    <property type="entry name" value="Elp3"/>
    <property type="match status" value="1"/>
</dbReference>
<evidence type="ECO:0000313" key="12">
    <source>
        <dbReference type="EMBL" id="QGZ96983.1"/>
    </source>
</evidence>
<name>A0A6I6N0W9_9CAUL</name>
<evidence type="ECO:0000256" key="6">
    <source>
        <dbReference type="ARBA" id="ARBA00022723"/>
    </source>
</evidence>
<comment type="cofactor">
    <cofactor evidence="1">
        <name>[4Fe-4S] cluster</name>
        <dbReference type="ChEBI" id="CHEBI:49883"/>
    </cofactor>
</comment>
<dbReference type="SFLD" id="SFLDS00029">
    <property type="entry name" value="Radical_SAM"/>
    <property type="match status" value="1"/>
</dbReference>
<feature type="domain" description="Radical SAM core" evidence="11">
    <location>
        <begin position="1"/>
        <end position="231"/>
    </location>
</feature>
<accession>A0A6I6N0W9</accession>
<dbReference type="GO" id="GO:0004109">
    <property type="term" value="F:coproporphyrinogen oxidase activity"/>
    <property type="evidence" value="ECO:0007669"/>
    <property type="project" value="InterPro"/>
</dbReference>
<dbReference type="SUPFAM" id="SSF102114">
    <property type="entry name" value="Radical SAM enzymes"/>
    <property type="match status" value="1"/>
</dbReference>
<dbReference type="RefSeq" id="WP_158767796.1">
    <property type="nucleotide sequence ID" value="NZ_CP047045.1"/>
</dbReference>
<dbReference type="GO" id="GO:0051539">
    <property type="term" value="F:4 iron, 4 sulfur cluster binding"/>
    <property type="evidence" value="ECO:0007669"/>
    <property type="project" value="UniProtKB-UniRule"/>
</dbReference>
<dbReference type="SFLD" id="SFLDG01065">
    <property type="entry name" value="anaerobic_coproporphyrinogen-I"/>
    <property type="match status" value="1"/>
</dbReference>
<dbReference type="NCBIfam" id="TIGR00539">
    <property type="entry name" value="hemN_rel"/>
    <property type="match status" value="1"/>
</dbReference>
<dbReference type="Gene3D" id="3.20.20.70">
    <property type="entry name" value="Aldolase class I"/>
    <property type="match status" value="1"/>
</dbReference>
<keyword evidence="10" id="KW-0004">4Fe-4S</keyword>
<evidence type="ECO:0000256" key="8">
    <source>
        <dbReference type="ARBA" id="ARBA00023014"/>
    </source>
</evidence>
<keyword evidence="7 10" id="KW-0408">Iron</keyword>
<evidence type="ECO:0000256" key="10">
    <source>
        <dbReference type="RuleBase" id="RU364116"/>
    </source>
</evidence>
<dbReference type="Proteomes" id="UP000431269">
    <property type="component" value="Chromosome"/>
</dbReference>
<comment type="similarity">
    <text evidence="2">Belongs to the anaerobic coproporphyrinogen-III oxidase family. HemW subfamily.</text>
</comment>
<dbReference type="InterPro" id="IPR007197">
    <property type="entry name" value="rSAM"/>
</dbReference>
<dbReference type="Pfam" id="PF06969">
    <property type="entry name" value="HemN_C"/>
    <property type="match status" value="1"/>
</dbReference>
<dbReference type="Pfam" id="PF04055">
    <property type="entry name" value="Radical_SAM"/>
    <property type="match status" value="1"/>
</dbReference>